<gene>
    <name evidence="1" type="ordered locus">DVU_3277</name>
</gene>
<reference evidence="1 2" key="1">
    <citation type="journal article" date="2004" name="Nat. Biotechnol.">
        <title>The genome sequence of the anaerobic, sulfate-reducing bacterium Desulfovibrio vulgaris Hildenborough.</title>
        <authorList>
            <person name="Heidelberg J.F."/>
            <person name="Seshadri R."/>
            <person name="Haveman S.A."/>
            <person name="Hemme C.L."/>
            <person name="Paulsen I.T."/>
            <person name="Kolonay J.F."/>
            <person name="Eisen J.A."/>
            <person name="Ward N."/>
            <person name="Methe B."/>
            <person name="Brinkac L.M."/>
            <person name="Daugherty S.C."/>
            <person name="Deboy R.T."/>
            <person name="Dodson R.J."/>
            <person name="Durkin A.S."/>
            <person name="Madupu R."/>
            <person name="Nelson W.C."/>
            <person name="Sullivan S.A."/>
            <person name="Fouts D."/>
            <person name="Haft D.H."/>
            <person name="Selengut J."/>
            <person name="Peterson J.D."/>
            <person name="Davidsen T.M."/>
            <person name="Zafar N."/>
            <person name="Zhou L."/>
            <person name="Radune D."/>
            <person name="Dimitrov G."/>
            <person name="Hance M."/>
            <person name="Tran K."/>
            <person name="Khouri H."/>
            <person name="Gill J."/>
            <person name="Utterback T.R."/>
            <person name="Feldblyum T.V."/>
            <person name="Wall J.D."/>
            <person name="Voordouw G."/>
            <person name="Fraser C.M."/>
        </authorList>
    </citation>
    <scope>NUCLEOTIDE SEQUENCE [LARGE SCALE GENOMIC DNA]</scope>
    <source>
        <strain evidence="2">ATCC 29579 / DSM 644 / NCIMB 8303 / VKM B-1760 / Hildenborough</strain>
    </source>
</reference>
<accession>Q725Z6</accession>
<dbReference type="EnsemblBacteria" id="AAS97747">
    <property type="protein sequence ID" value="AAS97747"/>
    <property type="gene ID" value="DVU_3277"/>
</dbReference>
<dbReference type="PaxDb" id="882-DVU_3277"/>
<dbReference type="KEGG" id="dvu:DVU_3277"/>
<evidence type="ECO:0000313" key="1">
    <source>
        <dbReference type="EMBL" id="AAS97747.1"/>
    </source>
</evidence>
<evidence type="ECO:0000313" key="2">
    <source>
        <dbReference type="Proteomes" id="UP000002194"/>
    </source>
</evidence>
<organism evidence="1 2">
    <name type="scientific">Nitratidesulfovibrio vulgaris (strain ATCC 29579 / DSM 644 / CCUG 34227 / NCIMB 8303 / VKM B-1760 / Hildenborough)</name>
    <name type="common">Desulfovibrio vulgaris</name>
    <dbReference type="NCBI Taxonomy" id="882"/>
    <lineage>
        <taxon>Bacteria</taxon>
        <taxon>Pseudomonadati</taxon>
        <taxon>Thermodesulfobacteriota</taxon>
        <taxon>Desulfovibrionia</taxon>
        <taxon>Desulfovibrionales</taxon>
        <taxon>Desulfovibrionaceae</taxon>
        <taxon>Nitratidesulfovibrio</taxon>
    </lineage>
</organism>
<dbReference type="AlphaFoldDB" id="Q725Z6"/>
<name>Q725Z6_NITV2</name>
<dbReference type="STRING" id="882.DVU_3277"/>
<proteinExistence type="predicted"/>
<sequence>MARVSGFLRGKLDTLGAESYQQEQVLNVPLTC</sequence>
<keyword evidence="2" id="KW-1185">Reference proteome</keyword>
<protein>
    <submittedName>
        <fullName evidence="1">Uncharacterized protein</fullName>
    </submittedName>
</protein>
<dbReference type="Proteomes" id="UP000002194">
    <property type="component" value="Chromosome"/>
</dbReference>
<dbReference type="EMBL" id="AE017285">
    <property type="protein sequence ID" value="AAS97747.1"/>
    <property type="molecule type" value="Genomic_DNA"/>
</dbReference>
<dbReference type="HOGENOM" id="CLU_3389136_0_0_7"/>